<protein>
    <submittedName>
        <fullName evidence="2">Heavy-metal-associated domain-containing protein</fullName>
    </submittedName>
</protein>
<dbReference type="EMBL" id="BAAANT010000011">
    <property type="protein sequence ID" value="GAA2140724.1"/>
    <property type="molecule type" value="Genomic_DNA"/>
</dbReference>
<proteinExistence type="predicted"/>
<dbReference type="Gene3D" id="3.30.70.100">
    <property type="match status" value="1"/>
</dbReference>
<dbReference type="InterPro" id="IPR006121">
    <property type="entry name" value="HMA_dom"/>
</dbReference>
<evidence type="ECO:0000313" key="2">
    <source>
        <dbReference type="EMBL" id="GAA2140724.1"/>
    </source>
</evidence>
<feature type="domain" description="HMA" evidence="1">
    <location>
        <begin position="3"/>
        <end position="68"/>
    </location>
</feature>
<dbReference type="RefSeq" id="WP_344463855.1">
    <property type="nucleotide sequence ID" value="NZ_BAAANT010000011.1"/>
</dbReference>
<sequence length="72" mass="7254">MSSTITYTVSGMSCGHCEKSVSSEVSGIPGVTEVAADAKAGTVTISSQSPIDDAQVRSAVDEAGYELVGRTA</sequence>
<dbReference type="CDD" id="cd00371">
    <property type="entry name" value="HMA"/>
    <property type="match status" value="1"/>
</dbReference>
<dbReference type="Pfam" id="PF00403">
    <property type="entry name" value="HMA"/>
    <property type="match status" value="1"/>
</dbReference>
<keyword evidence="3" id="KW-1185">Reference proteome</keyword>
<dbReference type="InterPro" id="IPR036163">
    <property type="entry name" value="HMA_dom_sf"/>
</dbReference>
<gene>
    <name evidence="2" type="ORF">GCM10009760_24110</name>
</gene>
<dbReference type="PROSITE" id="PS50846">
    <property type="entry name" value="HMA_2"/>
    <property type="match status" value="1"/>
</dbReference>
<name>A0ABP5L717_9ACTN</name>
<comment type="caution">
    <text evidence="2">The sequence shown here is derived from an EMBL/GenBank/DDBJ whole genome shotgun (WGS) entry which is preliminary data.</text>
</comment>
<organism evidence="2 3">
    <name type="scientific">Kitasatospora kazusensis</name>
    <dbReference type="NCBI Taxonomy" id="407974"/>
    <lineage>
        <taxon>Bacteria</taxon>
        <taxon>Bacillati</taxon>
        <taxon>Actinomycetota</taxon>
        <taxon>Actinomycetes</taxon>
        <taxon>Kitasatosporales</taxon>
        <taxon>Streptomycetaceae</taxon>
        <taxon>Kitasatospora</taxon>
    </lineage>
</organism>
<reference evidence="3" key="1">
    <citation type="journal article" date="2019" name="Int. J. Syst. Evol. Microbiol.">
        <title>The Global Catalogue of Microorganisms (GCM) 10K type strain sequencing project: providing services to taxonomists for standard genome sequencing and annotation.</title>
        <authorList>
            <consortium name="The Broad Institute Genomics Platform"/>
            <consortium name="The Broad Institute Genome Sequencing Center for Infectious Disease"/>
            <person name="Wu L."/>
            <person name="Ma J."/>
        </authorList>
    </citation>
    <scope>NUCLEOTIDE SEQUENCE [LARGE SCALE GENOMIC DNA]</scope>
    <source>
        <strain evidence="3">JCM 14560</strain>
    </source>
</reference>
<evidence type="ECO:0000313" key="3">
    <source>
        <dbReference type="Proteomes" id="UP001422759"/>
    </source>
</evidence>
<evidence type="ECO:0000259" key="1">
    <source>
        <dbReference type="PROSITE" id="PS50846"/>
    </source>
</evidence>
<dbReference type="SUPFAM" id="SSF55008">
    <property type="entry name" value="HMA, heavy metal-associated domain"/>
    <property type="match status" value="1"/>
</dbReference>
<accession>A0ABP5L717</accession>
<dbReference type="Proteomes" id="UP001422759">
    <property type="component" value="Unassembled WGS sequence"/>
</dbReference>